<dbReference type="AlphaFoldDB" id="A0A3S0NLQ1"/>
<proteinExistence type="predicted"/>
<evidence type="ECO:0000259" key="1">
    <source>
        <dbReference type="Pfam" id="PF20041"/>
    </source>
</evidence>
<protein>
    <recommendedName>
        <fullName evidence="1">DUF6443 domain-containing protein</fullName>
    </recommendedName>
</protein>
<accession>A0A3S0NLQ1</accession>
<dbReference type="Gene3D" id="2.180.10.10">
    <property type="entry name" value="RHS repeat-associated core"/>
    <property type="match status" value="1"/>
</dbReference>
<feature type="domain" description="DUF6443" evidence="1">
    <location>
        <begin position="2"/>
        <end position="89"/>
    </location>
</feature>
<sequence>MKATPLGRDVVTPIEYDSKGREAKNYLPVPQSGTQNGAIYTNPLGNASSAGYGNERIYSEKIYDHIYTGRVNQLVPPGNSWSQKPSNMSYGTNTDGEVRKFIITTGWLDGRTDSGISLSGSYTANQLMKTSATDPDGNVTTEFQNGEGQTVLVRKNDGTKEVDTYYLYNEYGQLVYVLPPLAVSDAVPDQTALNNLCYQYRYDGLGRLVEKKLPGKGWEYMVYDKADRLIFTSDDVMKPQGKWLMTKYDSFGRIIYTGMIIAGERAALQDQVKNMLVIETRDNAGFTKNGMGIYYTNNYFPAETSNILSVNYYDTYPQYSFSPAFPTSILGQSVITDIQNAPVNTQAMPTLSLVKNIEDDNWTKSYVYYDTKGRSVGSHSINHLGGYTRTESELDFAGVVKQTKVYHKRLSTDTEKVLTQNFEYDSQNRLKKQTHQVDSGATEILAENTYNELSQLSQKKVGNGLQTIDYGYDIRGVITKINDPANLGNKLFGYEVKYQNPEYANVAPGKSNGNISEVDWKVSSDGILKRYSYVYDPLNRLKDAIYSEPGTTVPYNNKYNEHVTYDLNGNIKTLKRNGFAIFGNTATMVDDLVYQYTGNRLDKVIENALNDTGYEGGNNTMSYDANGNMTTMPDKGIQSIGYNFLNLPDTFNIIQTFLGETSYVNLNYLYRADGTKLRKIHTSQRSGRGSTMSTVMTDYLDGFQYDFRDLGEFSLSDL</sequence>
<dbReference type="InterPro" id="IPR045619">
    <property type="entry name" value="DUF6443"/>
</dbReference>
<name>A0A3S0NLQ1_9FLAO</name>
<dbReference type="Pfam" id="PF20041">
    <property type="entry name" value="DUF6443"/>
    <property type="match status" value="1"/>
</dbReference>
<evidence type="ECO:0000313" key="2">
    <source>
        <dbReference type="EMBL" id="RTZ46710.1"/>
    </source>
</evidence>
<organism evidence="2 3">
    <name type="scientific">Chryseobacterium arthrosphaerae</name>
    <dbReference type="NCBI Taxonomy" id="651561"/>
    <lineage>
        <taxon>Bacteria</taxon>
        <taxon>Pseudomonadati</taxon>
        <taxon>Bacteroidota</taxon>
        <taxon>Flavobacteriia</taxon>
        <taxon>Flavobacteriales</taxon>
        <taxon>Weeksellaceae</taxon>
        <taxon>Chryseobacterium group</taxon>
        <taxon>Chryseobacterium</taxon>
    </lineage>
</organism>
<evidence type="ECO:0000313" key="3">
    <source>
        <dbReference type="Proteomes" id="UP000276953"/>
    </source>
</evidence>
<dbReference type="Proteomes" id="UP000276953">
    <property type="component" value="Unassembled WGS sequence"/>
</dbReference>
<comment type="caution">
    <text evidence="2">The sequence shown here is derived from an EMBL/GenBank/DDBJ whole genome shotgun (WGS) entry which is preliminary data.</text>
</comment>
<reference evidence="2 3" key="1">
    <citation type="submission" date="2018-12" db="EMBL/GenBank/DDBJ databases">
        <title>Draft Genome Sequence of Chryseobacterium arthrosphaerae strain ED882-96 Isolated from the Blood of a Patient with Liver Cirrhosis in Taiwan.</title>
        <authorList>
            <person name="Lin J.-N."/>
            <person name="Lai C.-H."/>
            <person name="Yang C.-H."/>
            <person name="Huang Y.-H."/>
        </authorList>
    </citation>
    <scope>NUCLEOTIDE SEQUENCE [LARGE SCALE GENOMIC DNA]</scope>
    <source>
        <strain evidence="2 3">ED882-96</strain>
    </source>
</reference>
<gene>
    <name evidence="2" type="ORF">EJ377_22295</name>
</gene>
<dbReference type="EMBL" id="RYFC01000003">
    <property type="protein sequence ID" value="RTZ46710.1"/>
    <property type="molecule type" value="Genomic_DNA"/>
</dbReference>